<protein>
    <submittedName>
        <fullName evidence="1">Uncharacterized protein</fullName>
    </submittedName>
</protein>
<evidence type="ECO:0000313" key="2">
    <source>
        <dbReference type="Proteomes" id="UP001143856"/>
    </source>
</evidence>
<accession>A0ACC1P2R6</accession>
<dbReference type="EMBL" id="JAPDGR010001034">
    <property type="protein sequence ID" value="KAJ2985881.1"/>
    <property type="molecule type" value="Genomic_DNA"/>
</dbReference>
<dbReference type="Proteomes" id="UP001143856">
    <property type="component" value="Unassembled WGS sequence"/>
</dbReference>
<gene>
    <name evidence="1" type="ORF">NUW58_g5297</name>
</gene>
<name>A0ACC1P2R6_9PEZI</name>
<reference evidence="1" key="1">
    <citation type="submission" date="2022-10" db="EMBL/GenBank/DDBJ databases">
        <title>Genome Sequence of Xylaria curta.</title>
        <authorList>
            <person name="Buettner E."/>
        </authorList>
    </citation>
    <scope>NUCLEOTIDE SEQUENCE</scope>
    <source>
        <strain evidence="1">Babe10</strain>
    </source>
</reference>
<comment type="caution">
    <text evidence="1">The sequence shown here is derived from an EMBL/GenBank/DDBJ whole genome shotgun (WGS) entry which is preliminary data.</text>
</comment>
<proteinExistence type="predicted"/>
<keyword evidence="2" id="KW-1185">Reference proteome</keyword>
<sequence>MLIKIPRRASKLCRSFALLTTSIISLFILFDFWQARNLIAAPNSRSVHPPPVCPKSPLLDDVLVVIRTGATEVLVKLPIHFRTVLTCVPDFVIYSDLEEDVEGHHIIDVLDQINDKYRSTAPEFWLYNKLRATGRKSLNYQTSFGSGPAGALDNPGWKLDKWKFLPMLNRSLQHRPNAKWFVFIEPDTYLIWQNVLEYLERFDSSKPHYIGTGMYIGDVLFAHGGSGFIISNPAMKTVLDYWKEHQDWFDQYTAKEWAGDMVLGRAMKEAGISLSSASPHLQGNSLTGMDWTVNKLNKPTWCYAPLTFHHMTKPDFQIMWQFEEAWVRHKERTATLRFRDVFKNIVQPQLQSERRKWDNTPTGTEYSDEAFAKLSEEDRKALSETERKAQVSFDYCRAVCENKPSCIQFSYAPRKCIISNELRVGHAVESQCLEYSHVAGNCIKTEDETQDVAPNKELSVKSGWVMTRVLQSVEQMDQAYGPTYIQTNGREAFAIEGDIVKY</sequence>
<evidence type="ECO:0000313" key="1">
    <source>
        <dbReference type="EMBL" id="KAJ2985881.1"/>
    </source>
</evidence>
<organism evidence="1 2">
    <name type="scientific">Xylaria curta</name>
    <dbReference type="NCBI Taxonomy" id="42375"/>
    <lineage>
        <taxon>Eukaryota</taxon>
        <taxon>Fungi</taxon>
        <taxon>Dikarya</taxon>
        <taxon>Ascomycota</taxon>
        <taxon>Pezizomycotina</taxon>
        <taxon>Sordariomycetes</taxon>
        <taxon>Xylariomycetidae</taxon>
        <taxon>Xylariales</taxon>
        <taxon>Xylariaceae</taxon>
        <taxon>Xylaria</taxon>
    </lineage>
</organism>